<dbReference type="EMBL" id="CAACVJ010000668">
    <property type="protein sequence ID" value="VEP18205.1"/>
    <property type="molecule type" value="Genomic_DNA"/>
</dbReference>
<evidence type="ECO:0000256" key="1">
    <source>
        <dbReference type="SAM" id="Coils"/>
    </source>
</evidence>
<sequence>MQLSKPEYSGASSSIHNTVTTLHSYFRDMQSYYKAFKGKVLSELEEAENELQIKELKETLQDINKRINYFHVLNNSISTVDVVLHTEAMIQEFIPKEKK</sequence>
<keyword evidence="3" id="KW-1185">Reference proteome</keyword>
<keyword evidence="1" id="KW-0175">Coiled coil</keyword>
<gene>
    <name evidence="2" type="ORF">H1P_700017</name>
</gene>
<evidence type="ECO:0000313" key="2">
    <source>
        <dbReference type="EMBL" id="VEP18205.1"/>
    </source>
</evidence>
<dbReference type="RefSeq" id="WP_144867399.1">
    <property type="nucleotide sequence ID" value="NZ_LR213829.1"/>
</dbReference>
<reference evidence="2 3" key="1">
    <citation type="submission" date="2019-01" db="EMBL/GenBank/DDBJ databases">
        <authorList>
            <person name="Brito A."/>
        </authorList>
    </citation>
    <scope>NUCLEOTIDE SEQUENCE [LARGE SCALE GENOMIC DNA]</scope>
    <source>
        <strain evidence="2">1</strain>
    </source>
</reference>
<proteinExistence type="predicted"/>
<dbReference type="OrthoDB" id="427877at2"/>
<accession>A0A563W3G8</accession>
<dbReference type="Proteomes" id="UP000320055">
    <property type="component" value="Unassembled WGS sequence"/>
</dbReference>
<evidence type="ECO:0000313" key="3">
    <source>
        <dbReference type="Proteomes" id="UP000320055"/>
    </source>
</evidence>
<name>A0A563W3G8_9CYAN</name>
<protein>
    <submittedName>
        <fullName evidence="2">Uncharacterized protein</fullName>
    </submittedName>
</protein>
<dbReference type="AlphaFoldDB" id="A0A563W3G8"/>
<feature type="coiled-coil region" evidence="1">
    <location>
        <begin position="37"/>
        <end position="66"/>
    </location>
</feature>
<organism evidence="2 3">
    <name type="scientific">Hyella patelloides LEGE 07179</name>
    <dbReference type="NCBI Taxonomy" id="945734"/>
    <lineage>
        <taxon>Bacteria</taxon>
        <taxon>Bacillati</taxon>
        <taxon>Cyanobacteriota</taxon>
        <taxon>Cyanophyceae</taxon>
        <taxon>Pleurocapsales</taxon>
        <taxon>Hyellaceae</taxon>
        <taxon>Hyella</taxon>
    </lineage>
</organism>